<dbReference type="EC" id="2.4.1.-" evidence="9"/>
<reference evidence="11" key="1">
    <citation type="submission" date="2017-02" db="UniProtKB">
        <authorList>
            <consortium name="WormBaseParasite"/>
        </authorList>
    </citation>
    <scope>IDENTIFICATION</scope>
</reference>
<dbReference type="WBParaSite" id="SMUV_0000117001-mRNA-1">
    <property type="protein sequence ID" value="SMUV_0000117001-mRNA-1"/>
    <property type="gene ID" value="SMUV_0000117001"/>
</dbReference>
<keyword evidence="10" id="KW-1185">Reference proteome</keyword>
<comment type="similarity">
    <text evidence="2 9">Belongs to the chondroitin N-acetylgalactosaminyltransferase family.</text>
</comment>
<dbReference type="STRING" id="451379.A0A0N5AAJ4"/>
<evidence type="ECO:0000313" key="11">
    <source>
        <dbReference type="WBParaSite" id="SMUV_0000117001-mRNA-1"/>
    </source>
</evidence>
<dbReference type="InterPro" id="IPR051227">
    <property type="entry name" value="CS_glycosyltransferase"/>
</dbReference>
<name>A0A0N5AAJ4_9BILA</name>
<keyword evidence="8 9" id="KW-0472">Membrane</keyword>
<feature type="transmembrane region" description="Helical" evidence="9">
    <location>
        <begin position="7"/>
        <end position="28"/>
    </location>
</feature>
<evidence type="ECO:0000256" key="2">
    <source>
        <dbReference type="ARBA" id="ARBA00009239"/>
    </source>
</evidence>
<dbReference type="InterPro" id="IPR008428">
    <property type="entry name" value="Chond_GalNAc"/>
</dbReference>
<dbReference type="GO" id="GO:0032580">
    <property type="term" value="C:Golgi cisterna membrane"/>
    <property type="evidence" value="ECO:0007669"/>
    <property type="project" value="UniProtKB-SubCell"/>
</dbReference>
<protein>
    <recommendedName>
        <fullName evidence="9">Hexosyltransferase</fullName>
        <ecNumber evidence="9">2.4.1.-</ecNumber>
    </recommendedName>
</protein>
<evidence type="ECO:0000256" key="3">
    <source>
        <dbReference type="ARBA" id="ARBA00022679"/>
    </source>
</evidence>
<keyword evidence="5 9" id="KW-0735">Signal-anchor</keyword>
<keyword evidence="6 9" id="KW-1133">Transmembrane helix</keyword>
<dbReference type="Gene3D" id="3.90.550.50">
    <property type="match status" value="1"/>
</dbReference>
<evidence type="ECO:0000256" key="1">
    <source>
        <dbReference type="ARBA" id="ARBA00004447"/>
    </source>
</evidence>
<dbReference type="PANTHER" id="PTHR12369">
    <property type="entry name" value="CHONDROITIN SYNTHASE"/>
    <property type="match status" value="1"/>
</dbReference>
<evidence type="ECO:0000256" key="5">
    <source>
        <dbReference type="ARBA" id="ARBA00022968"/>
    </source>
</evidence>
<organism evidence="10 11">
    <name type="scientific">Syphacia muris</name>
    <dbReference type="NCBI Taxonomy" id="451379"/>
    <lineage>
        <taxon>Eukaryota</taxon>
        <taxon>Metazoa</taxon>
        <taxon>Ecdysozoa</taxon>
        <taxon>Nematoda</taxon>
        <taxon>Chromadorea</taxon>
        <taxon>Rhabditida</taxon>
        <taxon>Spirurina</taxon>
        <taxon>Oxyuridomorpha</taxon>
        <taxon>Oxyuroidea</taxon>
        <taxon>Oxyuridae</taxon>
        <taxon>Syphacia</taxon>
    </lineage>
</organism>
<evidence type="ECO:0000256" key="8">
    <source>
        <dbReference type="ARBA" id="ARBA00023136"/>
    </source>
</evidence>
<keyword evidence="4 9" id="KW-0812">Transmembrane</keyword>
<evidence type="ECO:0000256" key="6">
    <source>
        <dbReference type="ARBA" id="ARBA00022989"/>
    </source>
</evidence>
<proteinExistence type="inferred from homology"/>
<dbReference type="Pfam" id="PF05679">
    <property type="entry name" value="CHGN"/>
    <property type="match status" value="1"/>
</dbReference>
<comment type="subcellular location">
    <subcellularLocation>
        <location evidence="1 9">Golgi apparatus</location>
        <location evidence="1 9">Golgi stack membrane</location>
        <topology evidence="1 9">Single-pass type II membrane protein</topology>
    </subcellularLocation>
</comment>
<dbReference type="Proteomes" id="UP000046393">
    <property type="component" value="Unplaced"/>
</dbReference>
<evidence type="ECO:0000256" key="7">
    <source>
        <dbReference type="ARBA" id="ARBA00023034"/>
    </source>
</evidence>
<dbReference type="GO" id="GO:0047238">
    <property type="term" value="F:glucuronosyl-N-acetylgalactosaminyl-proteoglycan 4-beta-N-acetylgalactosaminyltransferase activity"/>
    <property type="evidence" value="ECO:0007669"/>
    <property type="project" value="TreeGrafter"/>
</dbReference>
<keyword evidence="3 9" id="KW-0808">Transferase</keyword>
<sequence length="774" mass="87524">MIYWGRTGFPLILGLLVGVIFSLSLFSYEDVVFLPNCPVNEPPSSESDESTEHWEVVVKKIFNAPNTPNQPAKVARARFAATELGIREKLVVIMMSQSSLTVALNASIGLYVPRLQLFADSSRIDAELASLPNLTPYRSNGQHAHVAILNSIFNLTLHENYDWFFLIPDTTYVNPFELMRFVNHVNWNRRVAIGRQAEFPNGNKCLLQAGILLSNPAMQFLIQQRHLCNSIITNSDHDAFEMCIYHATNLSCVSTYQGHQYNWWKVDETVNSGGAGGSAAIHDTVAIWSQSSEFNKSLSVSPLLSEADAHALHEHFVRVELSKVDEQINTLVEEIGIIGDEIADGPTWPVGIAPYSRPPNRYHVMKWQYFTEDKIFKSEANQNVYDLEGDDENDVKEVVAAARQYAESATGPAFSLKFIKLRSGYRVFDATRGMDYMLDLEYKKQSETVCHRIHLNRPIVNTQLMHQVPYVKEDTDLTIVIPLGLHDDVTPTRRLLARHARLCQAYAGDSRQTRVVVAVRSISSSASRIINNDLVELKNRCKSSRTETMLLVLKLNSHPVLSAAALDEAVDHFGQNMIYLLLSPYADIQREFLDRVRINTIKHFQVFFPVPFVEFHPQIANASEYLQSKASTKDFLKNDKEGRAMLDIGVYMKRKGAITRGNKPLVVHKDQGHFDATDFSVCSLYGADFIRVRPKLTEQQLQLDLSSLFLQQSNIHLMRAIEPALRLRFHMQDCSTQLTVNDYKRCELGKITGLATKAQLSSLMLFDTFDEAFA</sequence>
<evidence type="ECO:0000256" key="9">
    <source>
        <dbReference type="RuleBase" id="RU364016"/>
    </source>
</evidence>
<evidence type="ECO:0000256" key="4">
    <source>
        <dbReference type="ARBA" id="ARBA00022692"/>
    </source>
</evidence>
<accession>A0A0N5AAJ4</accession>
<dbReference type="PANTHER" id="PTHR12369:SF13">
    <property type="entry name" value="HEXOSYLTRANSFERASE"/>
    <property type="match status" value="1"/>
</dbReference>
<keyword evidence="7 9" id="KW-0333">Golgi apparatus</keyword>
<dbReference type="AlphaFoldDB" id="A0A0N5AAJ4"/>
<evidence type="ECO:0000313" key="10">
    <source>
        <dbReference type="Proteomes" id="UP000046393"/>
    </source>
</evidence>